<comment type="function">
    <text evidence="7">This protein is part of the stalk that links CF(0) to CF(1). It either transmits conformational changes from CF(0) to CF(1) or is implicated in proton conduction.</text>
</comment>
<gene>
    <name evidence="7 8" type="primary">atpH</name>
    <name evidence="8" type="ORF">ELUCI_v1c01260</name>
</gene>
<evidence type="ECO:0000256" key="6">
    <source>
        <dbReference type="ARBA" id="ARBA00023310"/>
    </source>
</evidence>
<sequence length="183" mass="21171">MILNESVIDSWGEALKRIAIQTKQVDRFLQESNVIIEALKDKEDFVKILTIQNPEFEKKKKEIIDETFTQNGVNEYFINAFKILCDEGTFSYARWILKNMRKKLLNLQNIIFGVAWSTTPLDEKQINEMQAKLTKKFDKEIHLVNKIDPKLIGGVMISIANHIYDGSIKGQIDQIKNQVLGKK</sequence>
<dbReference type="GO" id="GO:0045259">
    <property type="term" value="C:proton-transporting ATP synthase complex"/>
    <property type="evidence" value="ECO:0007669"/>
    <property type="project" value="UniProtKB-KW"/>
</dbReference>
<keyword evidence="7" id="KW-1003">Cell membrane</keyword>
<dbReference type="NCBIfam" id="NF009975">
    <property type="entry name" value="PRK13436.1"/>
    <property type="match status" value="1"/>
</dbReference>
<organism evidence="8 9">
    <name type="scientific">Williamsoniiplasma lucivorax</name>
    <dbReference type="NCBI Taxonomy" id="209274"/>
    <lineage>
        <taxon>Bacteria</taxon>
        <taxon>Bacillati</taxon>
        <taxon>Mycoplasmatota</taxon>
        <taxon>Mollicutes</taxon>
        <taxon>Entomoplasmatales</taxon>
        <taxon>Williamsoniiplasma</taxon>
    </lineage>
</organism>
<dbReference type="AlphaFoldDB" id="A0A2S5REW8"/>
<evidence type="ECO:0000256" key="4">
    <source>
        <dbReference type="ARBA" id="ARBA00023065"/>
    </source>
</evidence>
<proteinExistence type="inferred from homology"/>
<dbReference type="PRINTS" id="PR00125">
    <property type="entry name" value="ATPASEDELTA"/>
</dbReference>
<dbReference type="PANTHER" id="PTHR11910">
    <property type="entry name" value="ATP SYNTHASE DELTA CHAIN"/>
    <property type="match status" value="1"/>
</dbReference>
<dbReference type="Pfam" id="PF00213">
    <property type="entry name" value="OSCP"/>
    <property type="match status" value="1"/>
</dbReference>
<dbReference type="HAMAP" id="MF_01416">
    <property type="entry name" value="ATP_synth_delta_bact"/>
    <property type="match status" value="1"/>
</dbReference>
<reference evidence="8 9" key="1">
    <citation type="submission" date="2017-11" db="EMBL/GenBank/DDBJ databases">
        <title>Genome sequence of Entomoplasma lucivorax PIPN-2 (ATCC 49196).</title>
        <authorList>
            <person name="Lo W.-S."/>
            <person name="Gasparich G.E."/>
            <person name="Kuo C.-H."/>
        </authorList>
    </citation>
    <scope>NUCLEOTIDE SEQUENCE [LARGE SCALE GENOMIC DNA]</scope>
    <source>
        <strain evidence="8 9">PIPN-2</strain>
    </source>
</reference>
<evidence type="ECO:0000313" key="9">
    <source>
        <dbReference type="Proteomes" id="UP000237865"/>
    </source>
</evidence>
<dbReference type="Proteomes" id="UP000237865">
    <property type="component" value="Unassembled WGS sequence"/>
</dbReference>
<keyword evidence="3 7" id="KW-0375">Hydrogen ion transport</keyword>
<dbReference type="InterPro" id="IPR026015">
    <property type="entry name" value="ATP_synth_OSCP/delta_N_sf"/>
</dbReference>
<dbReference type="RefSeq" id="WP_028126766.1">
    <property type="nucleotide sequence ID" value="NZ_PHNE01000001.1"/>
</dbReference>
<dbReference type="STRING" id="1399797.GCA_000518285_01338"/>
<name>A0A2S5REW8_9MOLU</name>
<evidence type="ECO:0000313" key="8">
    <source>
        <dbReference type="EMBL" id="PPE05838.1"/>
    </source>
</evidence>
<comment type="similarity">
    <text evidence="7">Belongs to the ATPase delta chain family.</text>
</comment>
<accession>A0A2S5REW8</accession>
<keyword evidence="4 7" id="KW-0406">Ion transport</keyword>
<evidence type="ECO:0000256" key="3">
    <source>
        <dbReference type="ARBA" id="ARBA00022781"/>
    </source>
</evidence>
<dbReference type="GO" id="GO:0005886">
    <property type="term" value="C:plasma membrane"/>
    <property type="evidence" value="ECO:0007669"/>
    <property type="project" value="UniProtKB-SubCell"/>
</dbReference>
<evidence type="ECO:0000256" key="7">
    <source>
        <dbReference type="HAMAP-Rule" id="MF_01416"/>
    </source>
</evidence>
<evidence type="ECO:0000256" key="2">
    <source>
        <dbReference type="ARBA" id="ARBA00022448"/>
    </source>
</evidence>
<keyword evidence="6 7" id="KW-0066">ATP synthesis</keyword>
<dbReference type="InterPro" id="IPR000711">
    <property type="entry name" value="ATPase_OSCP/dsu"/>
</dbReference>
<dbReference type="Gene3D" id="1.10.520.20">
    <property type="entry name" value="N-terminal domain of the delta subunit of the F1F0-ATP synthase"/>
    <property type="match status" value="1"/>
</dbReference>
<keyword evidence="9" id="KW-1185">Reference proteome</keyword>
<dbReference type="GO" id="GO:0046933">
    <property type="term" value="F:proton-transporting ATP synthase activity, rotational mechanism"/>
    <property type="evidence" value="ECO:0007669"/>
    <property type="project" value="UniProtKB-UniRule"/>
</dbReference>
<evidence type="ECO:0000256" key="1">
    <source>
        <dbReference type="ARBA" id="ARBA00004370"/>
    </source>
</evidence>
<dbReference type="SUPFAM" id="SSF47928">
    <property type="entry name" value="N-terminal domain of the delta subunit of the F1F0-ATP synthase"/>
    <property type="match status" value="1"/>
</dbReference>
<dbReference type="NCBIfam" id="TIGR01145">
    <property type="entry name" value="ATP_synt_delta"/>
    <property type="match status" value="1"/>
</dbReference>
<protein>
    <recommendedName>
        <fullName evidence="7">ATP synthase subunit delta</fullName>
    </recommendedName>
    <alternativeName>
        <fullName evidence="7">ATP synthase F(1) sector subunit delta</fullName>
    </alternativeName>
    <alternativeName>
        <fullName evidence="7">F-type ATPase subunit delta</fullName>
        <shortName evidence="7">F-ATPase subunit delta</shortName>
    </alternativeName>
</protein>
<keyword evidence="7" id="KW-0139">CF(1)</keyword>
<evidence type="ECO:0000256" key="5">
    <source>
        <dbReference type="ARBA" id="ARBA00023136"/>
    </source>
</evidence>
<dbReference type="EMBL" id="PHNE01000001">
    <property type="protein sequence ID" value="PPE05838.1"/>
    <property type="molecule type" value="Genomic_DNA"/>
</dbReference>
<keyword evidence="5 7" id="KW-0472">Membrane</keyword>
<comment type="caution">
    <text evidence="8">The sequence shown here is derived from an EMBL/GenBank/DDBJ whole genome shotgun (WGS) entry which is preliminary data.</text>
</comment>
<comment type="subcellular location">
    <subcellularLocation>
        <location evidence="7">Cell membrane</location>
        <topology evidence="7">Peripheral membrane protein</topology>
    </subcellularLocation>
    <subcellularLocation>
        <location evidence="1">Membrane</location>
    </subcellularLocation>
</comment>
<comment type="function">
    <text evidence="7">F(1)F(0) ATP synthase produces ATP from ADP in the presence of a proton or sodium gradient. F-type ATPases consist of two structural domains, F(1) containing the extramembraneous catalytic core and F(0) containing the membrane proton channel, linked together by a central stalk and a peripheral stalk. During catalysis, ATP synthesis in the catalytic domain of F(1) is coupled via a rotary mechanism of the central stalk subunits to proton translocation.</text>
</comment>
<keyword evidence="2 7" id="KW-0813">Transport</keyword>